<dbReference type="EMBL" id="MIGC01003623">
    <property type="protein sequence ID" value="PHJ19131.1"/>
    <property type="molecule type" value="Genomic_DNA"/>
</dbReference>
<comment type="caution">
    <text evidence="2">The sequence shown here is derived from an EMBL/GenBank/DDBJ whole genome shotgun (WGS) entry which is preliminary data.</text>
</comment>
<feature type="non-terminal residue" evidence="2">
    <location>
        <position position="53"/>
    </location>
</feature>
<evidence type="ECO:0000313" key="3">
    <source>
        <dbReference type="Proteomes" id="UP000221165"/>
    </source>
</evidence>
<keyword evidence="3" id="KW-1185">Reference proteome</keyword>
<evidence type="ECO:0000313" key="2">
    <source>
        <dbReference type="EMBL" id="PHJ19131.1"/>
    </source>
</evidence>
<proteinExistence type="predicted"/>
<accession>A0A2C6JX49</accession>
<protein>
    <submittedName>
        <fullName evidence="2">Uncharacterized protein</fullName>
    </submittedName>
</protein>
<dbReference type="GeneID" id="94430401"/>
<gene>
    <name evidence="2" type="ORF">CSUI_007040</name>
</gene>
<feature type="region of interest" description="Disordered" evidence="1">
    <location>
        <begin position="1"/>
        <end position="22"/>
    </location>
</feature>
<dbReference type="RefSeq" id="XP_067920833.1">
    <property type="nucleotide sequence ID" value="XM_068067190.1"/>
</dbReference>
<sequence length="53" mass="5585">SSSVSSPDQVEQEGESGYVGSCVHTPEKDVAMVTMSSLVTSAPSFDPLALRRK</sequence>
<dbReference type="VEuPathDB" id="ToxoDB:CSUI_007040"/>
<dbReference type="AlphaFoldDB" id="A0A2C6JX49"/>
<dbReference type="Proteomes" id="UP000221165">
    <property type="component" value="Unassembled WGS sequence"/>
</dbReference>
<feature type="non-terminal residue" evidence="2">
    <location>
        <position position="1"/>
    </location>
</feature>
<evidence type="ECO:0000256" key="1">
    <source>
        <dbReference type="SAM" id="MobiDB-lite"/>
    </source>
</evidence>
<organism evidence="2 3">
    <name type="scientific">Cystoisospora suis</name>
    <dbReference type="NCBI Taxonomy" id="483139"/>
    <lineage>
        <taxon>Eukaryota</taxon>
        <taxon>Sar</taxon>
        <taxon>Alveolata</taxon>
        <taxon>Apicomplexa</taxon>
        <taxon>Conoidasida</taxon>
        <taxon>Coccidia</taxon>
        <taxon>Eucoccidiorida</taxon>
        <taxon>Eimeriorina</taxon>
        <taxon>Sarcocystidae</taxon>
        <taxon>Cystoisospora</taxon>
    </lineage>
</organism>
<reference evidence="2 3" key="1">
    <citation type="journal article" date="2017" name="Int. J. Parasitol.">
        <title>The genome of the protozoan parasite Cystoisospora suis and a reverse vaccinology approach to identify vaccine candidates.</title>
        <authorList>
            <person name="Palmieri N."/>
            <person name="Shrestha A."/>
            <person name="Ruttkowski B."/>
            <person name="Beck T."/>
            <person name="Vogl C."/>
            <person name="Tomley F."/>
            <person name="Blake D.P."/>
            <person name="Joachim A."/>
        </authorList>
    </citation>
    <scope>NUCLEOTIDE SEQUENCE [LARGE SCALE GENOMIC DNA]</scope>
    <source>
        <strain evidence="2 3">Wien I</strain>
    </source>
</reference>
<name>A0A2C6JX49_9APIC</name>